<evidence type="ECO:0000313" key="2">
    <source>
        <dbReference type="EMBL" id="MEQ2250303.1"/>
    </source>
</evidence>
<feature type="compositionally biased region" description="Basic residues" evidence="1">
    <location>
        <begin position="92"/>
        <end position="101"/>
    </location>
</feature>
<gene>
    <name evidence="2" type="ORF">ILYODFUR_038596</name>
</gene>
<comment type="caution">
    <text evidence="2">The sequence shown here is derived from an EMBL/GenBank/DDBJ whole genome shotgun (WGS) entry which is preliminary data.</text>
</comment>
<evidence type="ECO:0000256" key="1">
    <source>
        <dbReference type="SAM" id="MobiDB-lite"/>
    </source>
</evidence>
<sequence length="101" mass="11541">MSDVVAETNSKPFANMFQRFSTRLFYYTFGSKLIKKMKYLSIYVRSITANLCRSVGGWCLSPTATGREAEYILDKSPVHHKATQRHTGQTTRHAHSKLRAI</sequence>
<evidence type="ECO:0000313" key="3">
    <source>
        <dbReference type="Proteomes" id="UP001482620"/>
    </source>
</evidence>
<reference evidence="2 3" key="1">
    <citation type="submission" date="2021-06" db="EMBL/GenBank/DDBJ databases">
        <authorList>
            <person name="Palmer J.M."/>
        </authorList>
    </citation>
    <scope>NUCLEOTIDE SEQUENCE [LARGE SCALE GENOMIC DNA]</scope>
    <source>
        <strain evidence="3">if_2019</strain>
        <tissue evidence="2">Muscle</tissue>
    </source>
</reference>
<organism evidence="2 3">
    <name type="scientific">Ilyodon furcidens</name>
    <name type="common">goldbreast splitfin</name>
    <dbReference type="NCBI Taxonomy" id="33524"/>
    <lineage>
        <taxon>Eukaryota</taxon>
        <taxon>Metazoa</taxon>
        <taxon>Chordata</taxon>
        <taxon>Craniata</taxon>
        <taxon>Vertebrata</taxon>
        <taxon>Euteleostomi</taxon>
        <taxon>Actinopterygii</taxon>
        <taxon>Neopterygii</taxon>
        <taxon>Teleostei</taxon>
        <taxon>Neoteleostei</taxon>
        <taxon>Acanthomorphata</taxon>
        <taxon>Ovalentaria</taxon>
        <taxon>Atherinomorphae</taxon>
        <taxon>Cyprinodontiformes</taxon>
        <taxon>Goodeidae</taxon>
        <taxon>Ilyodon</taxon>
    </lineage>
</organism>
<proteinExistence type="predicted"/>
<accession>A0ABV0V1N4</accession>
<protein>
    <submittedName>
        <fullName evidence="2">Uncharacterized protein</fullName>
    </submittedName>
</protein>
<keyword evidence="3" id="KW-1185">Reference proteome</keyword>
<name>A0ABV0V1N4_9TELE</name>
<dbReference type="Proteomes" id="UP001482620">
    <property type="component" value="Unassembled WGS sequence"/>
</dbReference>
<feature type="region of interest" description="Disordered" evidence="1">
    <location>
        <begin position="79"/>
        <end position="101"/>
    </location>
</feature>
<dbReference type="EMBL" id="JAHRIQ010090872">
    <property type="protein sequence ID" value="MEQ2250303.1"/>
    <property type="molecule type" value="Genomic_DNA"/>
</dbReference>